<keyword evidence="3" id="KW-1185">Reference proteome</keyword>
<dbReference type="InterPro" id="IPR001245">
    <property type="entry name" value="Ser-Thr/Tyr_kinase_cat_dom"/>
</dbReference>
<dbReference type="Gene3D" id="1.10.510.10">
    <property type="entry name" value="Transferase(Phosphotransferase) domain 1"/>
    <property type="match status" value="1"/>
</dbReference>
<accession>A0AAQ3N4F8</accession>
<dbReference type="PANTHER" id="PTHR45631">
    <property type="entry name" value="OS07G0107800 PROTEIN-RELATED"/>
    <property type="match status" value="1"/>
</dbReference>
<reference evidence="2 3" key="1">
    <citation type="journal article" date="2023" name="Life. Sci Alliance">
        <title>Evolutionary insights into 3D genome organization and epigenetic landscape of Vigna mungo.</title>
        <authorList>
            <person name="Junaid A."/>
            <person name="Singh B."/>
            <person name="Bhatia S."/>
        </authorList>
    </citation>
    <scope>NUCLEOTIDE SEQUENCE [LARGE SCALE GENOMIC DNA]</scope>
    <source>
        <strain evidence="2">Urdbean</strain>
    </source>
</reference>
<sequence length="148" mass="16985">MSVVGTIGYIDPEYAKSSRLNEKSEVYSFGIVLLELLTGEESKLIHGLQILSKADNNSITETVDPEVSITCMDLTHVKKTFQLTLLRFFNPRRQICLLYYQYGQIQSQGEVVPPPYDFERRSRVTPARLHTVHMNSDEVVLPKNDFIY</sequence>
<evidence type="ECO:0000313" key="2">
    <source>
        <dbReference type="EMBL" id="WVZ02682.1"/>
    </source>
</evidence>
<name>A0AAQ3N4F8_VIGMU</name>
<dbReference type="Pfam" id="PF07714">
    <property type="entry name" value="PK_Tyr_Ser-Thr"/>
    <property type="match status" value="1"/>
</dbReference>
<protein>
    <recommendedName>
        <fullName evidence="1">Serine-threonine/tyrosine-protein kinase catalytic domain-containing protein</fullName>
    </recommendedName>
</protein>
<gene>
    <name evidence="2" type="ORF">V8G54_023488</name>
</gene>
<evidence type="ECO:0000259" key="1">
    <source>
        <dbReference type="Pfam" id="PF07714"/>
    </source>
</evidence>
<dbReference type="EMBL" id="CP144694">
    <property type="protein sequence ID" value="WVZ02682.1"/>
    <property type="molecule type" value="Genomic_DNA"/>
</dbReference>
<dbReference type="InterPro" id="IPR011009">
    <property type="entry name" value="Kinase-like_dom_sf"/>
</dbReference>
<dbReference type="PANTHER" id="PTHR45631:SF207">
    <property type="entry name" value="LRR RECEPTOR-LIKE SERINE_THREONINE-PROTEIN KINASE MEE39-RELATED"/>
    <property type="match status" value="1"/>
</dbReference>
<dbReference type="SUPFAM" id="SSF56112">
    <property type="entry name" value="Protein kinase-like (PK-like)"/>
    <property type="match status" value="1"/>
</dbReference>
<feature type="domain" description="Serine-threonine/tyrosine-protein kinase catalytic" evidence="1">
    <location>
        <begin position="7"/>
        <end position="42"/>
    </location>
</feature>
<dbReference type="AlphaFoldDB" id="A0AAQ3N4F8"/>
<proteinExistence type="predicted"/>
<organism evidence="2 3">
    <name type="scientific">Vigna mungo</name>
    <name type="common">Black gram</name>
    <name type="synonym">Phaseolus mungo</name>
    <dbReference type="NCBI Taxonomy" id="3915"/>
    <lineage>
        <taxon>Eukaryota</taxon>
        <taxon>Viridiplantae</taxon>
        <taxon>Streptophyta</taxon>
        <taxon>Embryophyta</taxon>
        <taxon>Tracheophyta</taxon>
        <taxon>Spermatophyta</taxon>
        <taxon>Magnoliopsida</taxon>
        <taxon>eudicotyledons</taxon>
        <taxon>Gunneridae</taxon>
        <taxon>Pentapetalae</taxon>
        <taxon>rosids</taxon>
        <taxon>fabids</taxon>
        <taxon>Fabales</taxon>
        <taxon>Fabaceae</taxon>
        <taxon>Papilionoideae</taxon>
        <taxon>50 kb inversion clade</taxon>
        <taxon>NPAAA clade</taxon>
        <taxon>indigoferoid/millettioid clade</taxon>
        <taxon>Phaseoleae</taxon>
        <taxon>Vigna</taxon>
    </lineage>
</organism>
<dbReference type="GO" id="GO:0004672">
    <property type="term" value="F:protein kinase activity"/>
    <property type="evidence" value="ECO:0007669"/>
    <property type="project" value="InterPro"/>
</dbReference>
<evidence type="ECO:0000313" key="3">
    <source>
        <dbReference type="Proteomes" id="UP001374535"/>
    </source>
</evidence>
<dbReference type="Proteomes" id="UP001374535">
    <property type="component" value="Chromosome 7"/>
</dbReference>